<accession>A0ABP7SEM4</accession>
<dbReference type="EMBL" id="BAABAL010000012">
    <property type="protein sequence ID" value="GAA4010586.1"/>
    <property type="molecule type" value="Genomic_DNA"/>
</dbReference>
<comment type="caution">
    <text evidence="1">The sequence shown here is derived from an EMBL/GenBank/DDBJ whole genome shotgun (WGS) entry which is preliminary data.</text>
</comment>
<name>A0ABP7SEM4_9PSEU</name>
<protein>
    <submittedName>
        <fullName evidence="1">Uncharacterized protein</fullName>
    </submittedName>
</protein>
<evidence type="ECO:0000313" key="1">
    <source>
        <dbReference type="EMBL" id="GAA4010586.1"/>
    </source>
</evidence>
<reference evidence="2" key="1">
    <citation type="journal article" date="2019" name="Int. J. Syst. Evol. Microbiol.">
        <title>The Global Catalogue of Microorganisms (GCM) 10K type strain sequencing project: providing services to taxonomists for standard genome sequencing and annotation.</title>
        <authorList>
            <consortium name="The Broad Institute Genomics Platform"/>
            <consortium name="The Broad Institute Genome Sequencing Center for Infectious Disease"/>
            <person name="Wu L."/>
            <person name="Ma J."/>
        </authorList>
    </citation>
    <scope>NUCLEOTIDE SEQUENCE [LARGE SCALE GENOMIC DNA]</scope>
    <source>
        <strain evidence="2">JCM 17342</strain>
    </source>
</reference>
<sequence length="72" mass="7820">MVVGTAAQRKSATPRWRYSGDEPIPILLSNQVGGAERVRPLHGMGFVYMPLLMHELAHEGAQPSLVVHAESA</sequence>
<keyword evidence="2" id="KW-1185">Reference proteome</keyword>
<organism evidence="1 2">
    <name type="scientific">Allokutzneria multivorans</name>
    <dbReference type="NCBI Taxonomy" id="1142134"/>
    <lineage>
        <taxon>Bacteria</taxon>
        <taxon>Bacillati</taxon>
        <taxon>Actinomycetota</taxon>
        <taxon>Actinomycetes</taxon>
        <taxon>Pseudonocardiales</taxon>
        <taxon>Pseudonocardiaceae</taxon>
        <taxon>Allokutzneria</taxon>
    </lineage>
</organism>
<proteinExistence type="predicted"/>
<dbReference type="Proteomes" id="UP001501747">
    <property type="component" value="Unassembled WGS sequence"/>
</dbReference>
<gene>
    <name evidence="1" type="ORF">GCM10022247_36000</name>
</gene>
<evidence type="ECO:0000313" key="2">
    <source>
        <dbReference type="Proteomes" id="UP001501747"/>
    </source>
</evidence>